<feature type="domain" description="CENP-V/GFA" evidence="5">
    <location>
        <begin position="2"/>
        <end position="117"/>
    </location>
</feature>
<keyword evidence="7" id="KW-1185">Reference proteome</keyword>
<protein>
    <recommendedName>
        <fullName evidence="5">CENP-V/GFA domain-containing protein</fullName>
    </recommendedName>
</protein>
<comment type="similarity">
    <text evidence="1">Belongs to the Gfa family.</text>
</comment>
<evidence type="ECO:0000256" key="2">
    <source>
        <dbReference type="ARBA" id="ARBA00022723"/>
    </source>
</evidence>
<sequence length="131" mass="14336">MATGGCQCGGVRYVAEGEVLHHAICHCYDCRRSSGAPMVGWIAYKSDGVSVTKGEPKVHASSDHGRRHFCPDCGTGLFYTNDTVLPGITDIQSATLDDPEAVPPAAQIQYAEHLRWTERLDELPKFERYPG</sequence>
<evidence type="ECO:0000256" key="1">
    <source>
        <dbReference type="ARBA" id="ARBA00005495"/>
    </source>
</evidence>
<dbReference type="InterPro" id="IPR011057">
    <property type="entry name" value="Mss4-like_sf"/>
</dbReference>
<proteinExistence type="inferred from homology"/>
<gene>
    <name evidence="6" type="ORF">SCH01S_51_00230</name>
</gene>
<dbReference type="Gene3D" id="3.90.1590.10">
    <property type="entry name" value="glutathione-dependent formaldehyde- activating enzyme (gfa)"/>
    <property type="match status" value="1"/>
</dbReference>
<dbReference type="EMBL" id="BBWU01000051">
    <property type="protein sequence ID" value="GAO40692.1"/>
    <property type="molecule type" value="Genomic_DNA"/>
</dbReference>
<evidence type="ECO:0000313" key="7">
    <source>
        <dbReference type="Proteomes" id="UP000033202"/>
    </source>
</evidence>
<dbReference type="SUPFAM" id="SSF51316">
    <property type="entry name" value="Mss4-like"/>
    <property type="match status" value="1"/>
</dbReference>
<name>A0A0E9MSD2_9SPHN</name>
<keyword evidence="3" id="KW-0862">Zinc</keyword>
<dbReference type="PROSITE" id="PS51891">
    <property type="entry name" value="CENP_V_GFA"/>
    <property type="match status" value="1"/>
</dbReference>
<evidence type="ECO:0000313" key="6">
    <source>
        <dbReference type="EMBL" id="GAO40692.1"/>
    </source>
</evidence>
<comment type="caution">
    <text evidence="6">The sequence shown here is derived from an EMBL/GenBank/DDBJ whole genome shotgun (WGS) entry which is preliminary data.</text>
</comment>
<keyword evidence="4" id="KW-0456">Lyase</keyword>
<reference evidence="6 7" key="1">
    <citation type="submission" date="2015-04" db="EMBL/GenBank/DDBJ databases">
        <title>Whole genome shotgun sequence of Sphingomonas changbaiensis NBRC 104936.</title>
        <authorList>
            <person name="Katano-Makiyama Y."/>
            <person name="Hosoyama A."/>
            <person name="Hashimoto M."/>
            <person name="Noguchi M."/>
            <person name="Tsuchikane K."/>
            <person name="Ohji S."/>
            <person name="Yamazoe A."/>
            <person name="Ichikawa N."/>
            <person name="Kimura A."/>
            <person name="Fujita N."/>
        </authorList>
    </citation>
    <scope>NUCLEOTIDE SEQUENCE [LARGE SCALE GENOMIC DNA]</scope>
    <source>
        <strain evidence="6 7">NBRC 104936</strain>
    </source>
</reference>
<evidence type="ECO:0000259" key="5">
    <source>
        <dbReference type="PROSITE" id="PS51891"/>
    </source>
</evidence>
<dbReference type="RefSeq" id="WP_046349477.1">
    <property type="nucleotide sequence ID" value="NZ_BBWU01000051.1"/>
</dbReference>
<evidence type="ECO:0000256" key="4">
    <source>
        <dbReference type="ARBA" id="ARBA00023239"/>
    </source>
</evidence>
<dbReference type="Proteomes" id="UP000033202">
    <property type="component" value="Unassembled WGS sequence"/>
</dbReference>
<dbReference type="InterPro" id="IPR006913">
    <property type="entry name" value="CENP-V/GFA"/>
</dbReference>
<dbReference type="AlphaFoldDB" id="A0A0E9MSD2"/>
<dbReference type="Pfam" id="PF04828">
    <property type="entry name" value="GFA"/>
    <property type="match status" value="1"/>
</dbReference>
<evidence type="ECO:0000256" key="3">
    <source>
        <dbReference type="ARBA" id="ARBA00022833"/>
    </source>
</evidence>
<accession>A0A0E9MSD2</accession>
<dbReference type="OrthoDB" id="7186766at2"/>
<dbReference type="PANTHER" id="PTHR33337">
    <property type="entry name" value="GFA DOMAIN-CONTAINING PROTEIN"/>
    <property type="match status" value="1"/>
</dbReference>
<organism evidence="6 7">
    <name type="scientific">Sphingomonas changbaiensis NBRC 104936</name>
    <dbReference type="NCBI Taxonomy" id="1219043"/>
    <lineage>
        <taxon>Bacteria</taxon>
        <taxon>Pseudomonadati</taxon>
        <taxon>Pseudomonadota</taxon>
        <taxon>Alphaproteobacteria</taxon>
        <taxon>Sphingomonadales</taxon>
        <taxon>Sphingomonadaceae</taxon>
        <taxon>Sphingomonas</taxon>
    </lineage>
</organism>
<keyword evidence="2" id="KW-0479">Metal-binding</keyword>
<dbReference type="PANTHER" id="PTHR33337:SF40">
    <property type="entry name" value="CENP-V_GFA DOMAIN-CONTAINING PROTEIN-RELATED"/>
    <property type="match status" value="1"/>
</dbReference>
<dbReference type="GO" id="GO:0016846">
    <property type="term" value="F:carbon-sulfur lyase activity"/>
    <property type="evidence" value="ECO:0007669"/>
    <property type="project" value="InterPro"/>
</dbReference>
<dbReference type="GO" id="GO:0046872">
    <property type="term" value="F:metal ion binding"/>
    <property type="evidence" value="ECO:0007669"/>
    <property type="project" value="UniProtKB-KW"/>
</dbReference>
<dbReference type="STRING" id="1219043.SCH01S_51_00230"/>